<comment type="subcellular location">
    <subcellularLocation>
        <location evidence="1">Cell membrane</location>
        <topology evidence="1">Multi-pass membrane protein</topology>
    </subcellularLocation>
</comment>
<keyword evidence="6 7" id="KW-0472">Membrane</keyword>
<comment type="similarity">
    <text evidence="2">Belongs to the MscS (TC 1.A.23) family.</text>
</comment>
<evidence type="ECO:0000256" key="6">
    <source>
        <dbReference type="ARBA" id="ARBA00023136"/>
    </source>
</evidence>
<name>A0A6J4TAF7_9SPHN</name>
<dbReference type="Gene3D" id="1.10.287.1260">
    <property type="match status" value="1"/>
</dbReference>
<dbReference type="PANTHER" id="PTHR30566">
    <property type="entry name" value="YNAI-RELATED MECHANOSENSITIVE ION CHANNEL"/>
    <property type="match status" value="1"/>
</dbReference>
<dbReference type="SUPFAM" id="SSF82861">
    <property type="entry name" value="Mechanosensitive channel protein MscS (YggB), transmembrane region"/>
    <property type="match status" value="1"/>
</dbReference>
<dbReference type="InterPro" id="IPR023408">
    <property type="entry name" value="MscS_beta-dom_sf"/>
</dbReference>
<evidence type="ECO:0000313" key="10">
    <source>
        <dbReference type="EMBL" id="CAA9518120.1"/>
    </source>
</evidence>
<dbReference type="InterPro" id="IPR011014">
    <property type="entry name" value="MscS_channel_TM-2"/>
</dbReference>
<dbReference type="Pfam" id="PF00924">
    <property type="entry name" value="MS_channel_2nd"/>
    <property type="match status" value="1"/>
</dbReference>
<evidence type="ECO:0000256" key="3">
    <source>
        <dbReference type="ARBA" id="ARBA00022475"/>
    </source>
</evidence>
<dbReference type="Gene3D" id="2.30.30.60">
    <property type="match status" value="1"/>
</dbReference>
<dbReference type="Gene3D" id="3.30.70.100">
    <property type="match status" value="1"/>
</dbReference>
<organism evidence="10">
    <name type="scientific">uncultured Sphingomonas sp</name>
    <dbReference type="NCBI Taxonomy" id="158754"/>
    <lineage>
        <taxon>Bacteria</taxon>
        <taxon>Pseudomonadati</taxon>
        <taxon>Pseudomonadota</taxon>
        <taxon>Alphaproteobacteria</taxon>
        <taxon>Sphingomonadales</taxon>
        <taxon>Sphingomonadaceae</taxon>
        <taxon>Sphingomonas</taxon>
        <taxon>environmental samples</taxon>
    </lineage>
</organism>
<accession>A0A6J4TAF7</accession>
<dbReference type="Pfam" id="PF21088">
    <property type="entry name" value="MS_channel_1st"/>
    <property type="match status" value="1"/>
</dbReference>
<evidence type="ECO:0000256" key="2">
    <source>
        <dbReference type="ARBA" id="ARBA00008017"/>
    </source>
</evidence>
<evidence type="ECO:0000256" key="7">
    <source>
        <dbReference type="SAM" id="Phobius"/>
    </source>
</evidence>
<sequence>MTRKLERFIDWLIFNLDALLLGSAVAVGLVLLMLLLRAAGRSIVRADPRCMSWKGVIGRVLAKTGVLFMAAAALEIVVSYAQPPARIERLFDIAFIVAFALQGAVWGRELILGIVGQHVGERPGETTLGNAMGVIRVLVSVALFGIAVVVILGNLGVDVTALVAGLGIGGIAIGLAAQGIFSDLFAALAILFDRPFRRGDTIRFDTTTGTVEKIGLKTTRLRSLTGEMVIMANTKLLEREIRNLAAGDDRQETLRFGLVYQTAPEKLEQVPALARAAVEAQPGCSLVRCVLVGFGASSLDHELIFVHEGLDADAMFAKRAAIIVAMLKRFAAEGIQFAYPAQTTFTAAPDGTLVMPYAPVATAPSPRS</sequence>
<feature type="domain" description="Mechanosensitive ion channel MscS" evidence="8">
    <location>
        <begin position="180"/>
        <end position="244"/>
    </location>
</feature>
<dbReference type="AlphaFoldDB" id="A0A6J4TAF7"/>
<dbReference type="EMBL" id="CADCWB010000119">
    <property type="protein sequence ID" value="CAA9518120.1"/>
    <property type="molecule type" value="Genomic_DNA"/>
</dbReference>
<dbReference type="GO" id="GO:0008381">
    <property type="term" value="F:mechanosensitive monoatomic ion channel activity"/>
    <property type="evidence" value="ECO:0007669"/>
    <property type="project" value="UniProtKB-ARBA"/>
</dbReference>
<evidence type="ECO:0000256" key="1">
    <source>
        <dbReference type="ARBA" id="ARBA00004651"/>
    </source>
</evidence>
<gene>
    <name evidence="10" type="ORF">AVDCRST_MAG62-945</name>
</gene>
<dbReference type="InterPro" id="IPR049142">
    <property type="entry name" value="MS_channel_1st"/>
</dbReference>
<dbReference type="GO" id="GO:0005886">
    <property type="term" value="C:plasma membrane"/>
    <property type="evidence" value="ECO:0007669"/>
    <property type="project" value="UniProtKB-SubCell"/>
</dbReference>
<dbReference type="InterPro" id="IPR006685">
    <property type="entry name" value="MscS_channel_2nd"/>
</dbReference>
<keyword evidence="4 7" id="KW-0812">Transmembrane</keyword>
<feature type="transmembrane region" description="Helical" evidence="7">
    <location>
        <begin position="93"/>
        <end position="116"/>
    </location>
</feature>
<dbReference type="PANTHER" id="PTHR30566:SF25">
    <property type="entry name" value="INNER MEMBRANE PROTEIN"/>
    <property type="match status" value="1"/>
</dbReference>
<reference evidence="10" key="1">
    <citation type="submission" date="2020-02" db="EMBL/GenBank/DDBJ databases">
        <authorList>
            <person name="Meier V. D."/>
        </authorList>
    </citation>
    <scope>NUCLEOTIDE SEQUENCE</scope>
    <source>
        <strain evidence="10">AVDCRST_MAG62</strain>
    </source>
</reference>
<keyword evidence="5 7" id="KW-1133">Transmembrane helix</keyword>
<dbReference type="SUPFAM" id="SSF50182">
    <property type="entry name" value="Sm-like ribonucleoproteins"/>
    <property type="match status" value="1"/>
</dbReference>
<feature type="domain" description="Mechanosensitive ion channel transmembrane helices 2/3" evidence="9">
    <location>
        <begin position="138"/>
        <end position="178"/>
    </location>
</feature>
<dbReference type="InterPro" id="IPR011066">
    <property type="entry name" value="MscS_channel_C_sf"/>
</dbReference>
<feature type="transmembrane region" description="Helical" evidence="7">
    <location>
        <begin position="60"/>
        <end position="81"/>
    </location>
</feature>
<feature type="transmembrane region" description="Helical" evidence="7">
    <location>
        <begin position="163"/>
        <end position="192"/>
    </location>
</feature>
<evidence type="ECO:0000259" key="9">
    <source>
        <dbReference type="Pfam" id="PF21088"/>
    </source>
</evidence>
<feature type="transmembrane region" description="Helical" evidence="7">
    <location>
        <begin position="12"/>
        <end position="39"/>
    </location>
</feature>
<proteinExistence type="inferred from homology"/>
<evidence type="ECO:0000256" key="4">
    <source>
        <dbReference type="ARBA" id="ARBA00022692"/>
    </source>
</evidence>
<dbReference type="InterPro" id="IPR010920">
    <property type="entry name" value="LSM_dom_sf"/>
</dbReference>
<evidence type="ECO:0000256" key="5">
    <source>
        <dbReference type="ARBA" id="ARBA00022989"/>
    </source>
</evidence>
<keyword evidence="3" id="KW-1003">Cell membrane</keyword>
<evidence type="ECO:0000259" key="8">
    <source>
        <dbReference type="Pfam" id="PF00924"/>
    </source>
</evidence>
<feature type="transmembrane region" description="Helical" evidence="7">
    <location>
        <begin position="137"/>
        <end position="157"/>
    </location>
</feature>
<dbReference type="SUPFAM" id="SSF82689">
    <property type="entry name" value="Mechanosensitive channel protein MscS (YggB), C-terminal domain"/>
    <property type="match status" value="1"/>
</dbReference>
<protein>
    <submittedName>
        <fullName evidence="10">Potassium efflux system KefA protein / Small-conductance mechanosensitive channel</fullName>
    </submittedName>
</protein>